<feature type="transmembrane region" description="Helical" evidence="2">
    <location>
        <begin position="413"/>
        <end position="438"/>
    </location>
</feature>
<evidence type="ECO:0000313" key="4">
    <source>
        <dbReference type="Proteomes" id="UP000610846"/>
    </source>
</evidence>
<dbReference type="GO" id="GO:0005829">
    <property type="term" value="C:cytosol"/>
    <property type="evidence" value="ECO:0007669"/>
    <property type="project" value="TreeGrafter"/>
</dbReference>
<organism evidence="3 4">
    <name type="scientific">Cellulosimicrobium arenosum</name>
    <dbReference type="NCBI Taxonomy" id="2708133"/>
    <lineage>
        <taxon>Bacteria</taxon>
        <taxon>Bacillati</taxon>
        <taxon>Actinomycetota</taxon>
        <taxon>Actinomycetes</taxon>
        <taxon>Micrococcales</taxon>
        <taxon>Promicromonosporaceae</taxon>
        <taxon>Cellulosimicrobium</taxon>
    </lineage>
</organism>
<dbReference type="SUPFAM" id="SSF52540">
    <property type="entry name" value="P-loop containing nucleoside triphosphate hydrolases"/>
    <property type="match status" value="1"/>
</dbReference>
<sequence length="528" mass="55715">MTSHDAELRTRTQDLEDALALAGDRLDPEVAAQVRDAVGGVRERLALGVDHTVVALAGGTGSGKSSLFNSVSRLDFADVGVRRPTTALVTACSWSAAATALLDWLDVEQDRRITRGGELDGDDESALAGLVLLDLPDHDSIAPEHRAVVDRVLPLVDLLVWVVDPQKYADDALHSGYLRKSSGLEGSMVVALNQIDTVPGSRRESLVQDMDRLLTEDGLTGVYVTTVSARTGEGMDELRSLLEQAVARRSVAASRVAGELDRAGALLLAETPGEVPWTMSTAVEQEVDSLVEVSGLGGVAGQVGAAVRNGYGRPELSPVSAEAVALSRARWLTRAGRALRPGWRRSLDRAVTPASGIAREVSTALARIPLDTRGPSSARPTRRAAWVALGLGVVAAVLAVLGSLDVVPLSRPLLTTCAVVAAVAVVTAVVCFLVVLQLRRTLGRRRRQQVFASGRGAIERVVRETMAAPTQELLDAHRRVRELAQSARDRDPAAPLTGALRLPTGPDLDASSTGEGGPSDTDAVRPAP</sequence>
<accession>A0A927PG81</accession>
<evidence type="ECO:0000313" key="3">
    <source>
        <dbReference type="EMBL" id="MBD8080613.1"/>
    </source>
</evidence>
<dbReference type="PANTHER" id="PTHR42698:SF1">
    <property type="entry name" value="GTPASE ERA, MITOCHONDRIAL"/>
    <property type="match status" value="1"/>
</dbReference>
<comment type="caution">
    <text evidence="3">The sequence shown here is derived from an EMBL/GenBank/DDBJ whole genome shotgun (WGS) entry which is preliminary data.</text>
</comment>
<dbReference type="AlphaFoldDB" id="A0A927PG81"/>
<keyword evidence="2" id="KW-1133">Transmembrane helix</keyword>
<dbReference type="InterPro" id="IPR027417">
    <property type="entry name" value="P-loop_NTPase"/>
</dbReference>
<keyword evidence="2" id="KW-0812">Transmembrane</keyword>
<dbReference type="GO" id="GO:0019843">
    <property type="term" value="F:rRNA binding"/>
    <property type="evidence" value="ECO:0007669"/>
    <property type="project" value="TreeGrafter"/>
</dbReference>
<dbReference type="Gene3D" id="3.40.50.300">
    <property type="entry name" value="P-loop containing nucleotide triphosphate hydrolases"/>
    <property type="match status" value="1"/>
</dbReference>
<dbReference type="GO" id="GO:0005525">
    <property type="term" value="F:GTP binding"/>
    <property type="evidence" value="ECO:0007669"/>
    <property type="project" value="InterPro"/>
</dbReference>
<evidence type="ECO:0000256" key="1">
    <source>
        <dbReference type="SAM" id="MobiDB-lite"/>
    </source>
</evidence>
<dbReference type="EMBL" id="JACYHB010000017">
    <property type="protein sequence ID" value="MBD8080613.1"/>
    <property type="molecule type" value="Genomic_DNA"/>
</dbReference>
<gene>
    <name evidence="3" type="ORF">IF651_16315</name>
</gene>
<dbReference type="GO" id="GO:0043024">
    <property type="term" value="F:ribosomal small subunit binding"/>
    <property type="evidence" value="ECO:0007669"/>
    <property type="project" value="TreeGrafter"/>
</dbReference>
<dbReference type="PANTHER" id="PTHR42698">
    <property type="entry name" value="GTPASE ERA"/>
    <property type="match status" value="1"/>
</dbReference>
<evidence type="ECO:0000256" key="2">
    <source>
        <dbReference type="SAM" id="Phobius"/>
    </source>
</evidence>
<reference evidence="3" key="2">
    <citation type="submission" date="2020-09" db="EMBL/GenBank/DDBJ databases">
        <authorList>
            <person name="Yu Y."/>
        </authorList>
    </citation>
    <scope>NUCLEOTIDE SEQUENCE</scope>
    <source>
        <strain evidence="3">KCTC 49039</strain>
    </source>
</reference>
<dbReference type="InterPro" id="IPR005662">
    <property type="entry name" value="GTPase_Era-like"/>
</dbReference>
<reference evidence="3" key="1">
    <citation type="journal article" date="2018" name="Curr. Microbiol.">
        <title>Cellulosimicrobium arenosum sp. nov., Isolated from Marine Sediment Sand.</title>
        <authorList>
            <person name="Oh M."/>
            <person name="Kim J.H."/>
            <person name="Yoon J.H."/>
            <person name="Schumann P."/>
            <person name="Kim W."/>
        </authorList>
    </citation>
    <scope>NUCLEOTIDE SEQUENCE</scope>
    <source>
        <strain evidence="3">KCTC 49039</strain>
    </source>
</reference>
<protein>
    <submittedName>
        <fullName evidence="3">ABC transporter</fullName>
    </submittedName>
</protein>
<keyword evidence="4" id="KW-1185">Reference proteome</keyword>
<name>A0A927PG81_9MICO</name>
<proteinExistence type="predicted"/>
<feature type="region of interest" description="Disordered" evidence="1">
    <location>
        <begin position="484"/>
        <end position="528"/>
    </location>
</feature>
<keyword evidence="2" id="KW-0472">Membrane</keyword>
<dbReference type="RefSeq" id="WP_191830185.1">
    <property type="nucleotide sequence ID" value="NZ_JACYHB010000017.1"/>
</dbReference>
<dbReference type="Proteomes" id="UP000610846">
    <property type="component" value="Unassembled WGS sequence"/>
</dbReference>
<feature type="transmembrane region" description="Helical" evidence="2">
    <location>
        <begin position="383"/>
        <end position="401"/>
    </location>
</feature>
<dbReference type="GO" id="GO:0000028">
    <property type="term" value="P:ribosomal small subunit assembly"/>
    <property type="evidence" value="ECO:0007669"/>
    <property type="project" value="TreeGrafter"/>
</dbReference>